<keyword evidence="2" id="KW-0472">Membrane</keyword>
<dbReference type="eggNOG" id="COG4966">
    <property type="taxonomic scope" value="Bacteria"/>
</dbReference>
<dbReference type="STRING" id="661478.OP10G_2403"/>
<reference evidence="3 4" key="1">
    <citation type="journal article" date="2014" name="PLoS ONE">
        <title>The first complete genome sequence of the class fimbriimonadia in the phylum armatimonadetes.</title>
        <authorList>
            <person name="Hu Z.Y."/>
            <person name="Wang Y.Z."/>
            <person name="Im W.T."/>
            <person name="Wang S.Y."/>
            <person name="Zhao G.P."/>
            <person name="Zheng H.J."/>
            <person name="Quan Z.X."/>
        </authorList>
    </citation>
    <scope>NUCLEOTIDE SEQUENCE [LARGE SCALE GENOMIC DNA]</scope>
    <source>
        <strain evidence="3">Gsoil 348</strain>
    </source>
</reference>
<dbReference type="HOGENOM" id="CLU_397252_0_0_0"/>
<dbReference type="OrthoDB" id="9771066at2"/>
<dbReference type="Gene3D" id="3.30.700.10">
    <property type="entry name" value="Glycoprotein, Type 4 Pilin"/>
    <property type="match status" value="1"/>
</dbReference>
<evidence type="ECO:0000313" key="3">
    <source>
        <dbReference type="EMBL" id="AIE85771.1"/>
    </source>
</evidence>
<gene>
    <name evidence="3" type="ORF">OP10G_2403</name>
</gene>
<evidence type="ECO:0000256" key="1">
    <source>
        <dbReference type="SAM" id="MobiDB-lite"/>
    </source>
</evidence>
<evidence type="ECO:0008006" key="5">
    <source>
        <dbReference type="Google" id="ProtNLM"/>
    </source>
</evidence>
<dbReference type="InterPro" id="IPR012902">
    <property type="entry name" value="N_methyl_site"/>
</dbReference>
<dbReference type="KEGG" id="fgi:OP10G_2403"/>
<accession>A0A068NQQ4</accession>
<dbReference type="AlphaFoldDB" id="A0A068NQQ4"/>
<name>A0A068NQQ4_FIMGI</name>
<dbReference type="SUPFAM" id="SSF54523">
    <property type="entry name" value="Pili subunits"/>
    <property type="match status" value="1"/>
</dbReference>
<dbReference type="Proteomes" id="UP000027982">
    <property type="component" value="Chromosome"/>
</dbReference>
<keyword evidence="2" id="KW-0812">Transmembrane</keyword>
<evidence type="ECO:0000256" key="2">
    <source>
        <dbReference type="SAM" id="Phobius"/>
    </source>
</evidence>
<dbReference type="RefSeq" id="WP_025225669.1">
    <property type="nucleotide sequence ID" value="NZ_CP007139.1"/>
</dbReference>
<dbReference type="EMBL" id="CP007139">
    <property type="protein sequence ID" value="AIE85771.1"/>
    <property type="molecule type" value="Genomic_DNA"/>
</dbReference>
<protein>
    <recommendedName>
        <fullName evidence="5">Prepilin-type N-terminal cleavage/methylation domain-containing protein</fullName>
    </recommendedName>
</protein>
<dbReference type="NCBIfam" id="TIGR02532">
    <property type="entry name" value="IV_pilin_GFxxxE"/>
    <property type="match status" value="1"/>
</dbReference>
<feature type="transmembrane region" description="Helical" evidence="2">
    <location>
        <begin position="7"/>
        <end position="32"/>
    </location>
</feature>
<dbReference type="Pfam" id="PF07963">
    <property type="entry name" value="N_methyl"/>
    <property type="match status" value="1"/>
</dbReference>
<proteinExistence type="predicted"/>
<organism evidence="3 4">
    <name type="scientific">Fimbriimonas ginsengisoli Gsoil 348</name>
    <dbReference type="NCBI Taxonomy" id="661478"/>
    <lineage>
        <taxon>Bacteria</taxon>
        <taxon>Bacillati</taxon>
        <taxon>Armatimonadota</taxon>
        <taxon>Fimbriimonadia</taxon>
        <taxon>Fimbriimonadales</taxon>
        <taxon>Fimbriimonadaceae</taxon>
        <taxon>Fimbriimonas</taxon>
    </lineage>
</organism>
<sequence length="791" mass="87364">MNRMRRAFTLIELLTVMTISAILLGLIVLPLFQSFNLTRAAQAFAEAQDRAKILTDRIARETGNAYAVRNSSSLIDSVVNGVATKVPQNALIISLPNQARNAWRDVVLPYTKLDLVRPAEGDQTLNGAGSWVDPVTGKTDPTLQAPKGQVVLPVAPGFGMIRYFIGRRDPFLNYNNPYDALLMGINGNRDNLYVMYRAEVQPWVRRANKNTPTQAGTIRWRPNLKYFASNDSSDPELDDTQIVDMDDPRFFEPNRNAGGVYIDDQGPDPTYSPSHAQRIHNWLTRAVVQTEVSRYDMILPVYDRRTRLVEYDSNSIPRVMPLVQFRPERVSNDPAAGQVAVRQGSESDTAESAGPDVFRTQYGQWSNPIVRLFPHGWAPATPYEISLTAVNAGAPGQPPGAMVYMYNPAVSAIDFDPANLVGAFDLYTYNALSGYQTSATQRFYPFTQAVASANSLSGWLSAGAIQGLTALDRRAMFTPYAFDANRGRIVTSFSISEVGDTSVTNPPDPDNLPVWPADAETPSHPAPPYTPINDPDLTGNFYDPKFDTINEKFNKVANDFQSLLPNNVDRFLDLRVTPNSDGTPSPLFPNPITGQATGFVYPTPDGGNRSRVQIVPGSDTVYGPDQLPGPNYGSEVRYTRISTGDPGPNQYKINYADLQEPTNSSGSIDYSVQFDGISMAGFNPRTYDPQNIVSAVLQPRFKVGYIKFNSDPNVPLPEGNIRVSYRFYFTGQRAGQAAIPGQTKTSSFAVDYDTRQLMNVLLTIRNYPQSSIPNPQTVTLKSTATVRNYTR</sequence>
<keyword evidence="4" id="KW-1185">Reference proteome</keyword>
<evidence type="ECO:0000313" key="4">
    <source>
        <dbReference type="Proteomes" id="UP000027982"/>
    </source>
</evidence>
<keyword evidence="2" id="KW-1133">Transmembrane helix</keyword>
<dbReference type="InterPro" id="IPR045584">
    <property type="entry name" value="Pilin-like"/>
</dbReference>
<feature type="region of interest" description="Disordered" evidence="1">
    <location>
        <begin position="499"/>
        <end position="523"/>
    </location>
</feature>